<evidence type="ECO:0000313" key="4">
    <source>
        <dbReference type="Proteomes" id="UP000187321"/>
    </source>
</evidence>
<proteinExistence type="predicted"/>
<evidence type="ECO:0000313" key="3">
    <source>
        <dbReference type="Proteomes" id="UP000185687"/>
    </source>
</evidence>
<dbReference type="InterPro" id="IPR029063">
    <property type="entry name" value="SAM-dependent_MTases_sf"/>
</dbReference>
<geneLocation type="plasmid" evidence="1">
    <name>unnamed2</name>
</geneLocation>
<gene>
    <name evidence="1" type="ORF">BB347_18170</name>
    <name evidence="2" type="ORF">SAMN05421809_3650</name>
</gene>
<evidence type="ECO:0000313" key="2">
    <source>
        <dbReference type="EMBL" id="SIS06253.1"/>
    </source>
</evidence>
<accession>A0A1N7G0W8</accession>
<dbReference type="EMBL" id="FTNP01000008">
    <property type="protein sequence ID" value="SIS06253.1"/>
    <property type="molecule type" value="Genomic_DNA"/>
</dbReference>
<dbReference type="Proteomes" id="UP000187321">
    <property type="component" value="Plasmid unnamed2"/>
</dbReference>
<organism evidence="2 3">
    <name type="scientific">Natronorubrum daqingense</name>
    <dbReference type="NCBI Taxonomy" id="588898"/>
    <lineage>
        <taxon>Archaea</taxon>
        <taxon>Methanobacteriati</taxon>
        <taxon>Methanobacteriota</taxon>
        <taxon>Stenosarchaea group</taxon>
        <taxon>Halobacteria</taxon>
        <taxon>Halobacteriales</taxon>
        <taxon>Natrialbaceae</taxon>
        <taxon>Natronorubrum</taxon>
    </lineage>
</organism>
<dbReference type="GeneID" id="30957911"/>
<evidence type="ECO:0000313" key="1">
    <source>
        <dbReference type="EMBL" id="APX98620.1"/>
    </source>
</evidence>
<dbReference type="Gene3D" id="3.40.50.150">
    <property type="entry name" value="Vaccinia Virus protein VP39"/>
    <property type="match status" value="1"/>
</dbReference>
<reference evidence="1 4" key="1">
    <citation type="submission" date="2017-01" db="EMBL/GenBank/DDBJ databases">
        <title>Complete genome sequence of Haloterrigena daqingensis type strain (JX313T).</title>
        <authorList>
            <person name="Shuang W."/>
        </authorList>
    </citation>
    <scope>NUCLEOTIDE SEQUENCE [LARGE SCALE GENOMIC DNA]</scope>
    <source>
        <strain evidence="4">JX313</strain>
        <strain evidence="1">JX313T</strain>
        <plasmid evidence="4">Plasmid unnamed2</plasmid>
        <plasmid evidence="1">unnamed2</plasmid>
    </source>
</reference>
<keyword evidence="1" id="KW-0614">Plasmid</keyword>
<name>A0A1N7G0W8_9EURY</name>
<keyword evidence="3" id="KW-1185">Reference proteome</keyword>
<dbReference type="AlphaFoldDB" id="A0A1N7G0W8"/>
<reference evidence="2 3" key="2">
    <citation type="submission" date="2017-01" db="EMBL/GenBank/DDBJ databases">
        <authorList>
            <person name="Mah S.A."/>
            <person name="Swanson W.J."/>
            <person name="Moy G.W."/>
            <person name="Vacquier V.D."/>
        </authorList>
    </citation>
    <scope>NUCLEOTIDE SEQUENCE [LARGE SCALE GENOMIC DNA]</scope>
    <source>
        <strain evidence="2 3">CGMCC 1.8909</strain>
    </source>
</reference>
<protein>
    <recommendedName>
        <fullName evidence="5">DNA (cytosine-5-)-methyltransferase</fullName>
    </recommendedName>
</protein>
<evidence type="ECO:0008006" key="5">
    <source>
        <dbReference type="Google" id="ProtNLM"/>
    </source>
</evidence>
<dbReference type="Proteomes" id="UP000185687">
    <property type="component" value="Unassembled WGS sequence"/>
</dbReference>
<dbReference type="SUPFAM" id="SSF53335">
    <property type="entry name" value="S-adenosyl-L-methionine-dependent methyltransferases"/>
    <property type="match status" value="1"/>
</dbReference>
<dbReference type="EMBL" id="CP019329">
    <property type="protein sequence ID" value="APX98620.1"/>
    <property type="molecule type" value="Genomic_DNA"/>
</dbReference>
<sequence>MNAVRRPDYLRETPMIDRNAVPQEWTSKWRLQVVDLFSGRGGVGLALDEWLEARMFAGFDIEDYSQTYPGRFAQQDLLCDDGRASLEELAEAVEMPTGPSHESMLVDRGRVDRPDALPALRGLTADVVWVSFPCTAYSSLSATHYGSKEAALEANPRITDEFREFLLEIAPHYIIENVRGATRVGDLEANCRVNGLAFGKDYDLERHFETTFDVPDAYVSGDASVTVDTRNDQSIRELANAKGVPAEWGKQAVRSAIPLEYVWWVLGHCPALDIPIPERQQWTFDDVTGTVGQYQMFPDGRCGGHLCSGPCDGEHTVF</sequence>
<dbReference type="RefSeq" id="WP_076584075.1">
    <property type="nucleotide sequence ID" value="NZ_CP019329.1"/>
</dbReference>
<dbReference type="KEGG" id="hda:BB347_18170"/>
<dbReference type="OrthoDB" id="236500at2157"/>